<comment type="caution">
    <text evidence="2">The sequence shown here is derived from an EMBL/GenBank/DDBJ whole genome shotgun (WGS) entry which is preliminary data.</text>
</comment>
<feature type="region of interest" description="Disordered" evidence="1">
    <location>
        <begin position="334"/>
        <end position="540"/>
    </location>
</feature>
<dbReference type="EMBL" id="BAAADD010000003">
    <property type="protein sequence ID" value="GAA0564713.1"/>
    <property type="molecule type" value="Genomic_DNA"/>
</dbReference>
<organism evidence="2 3">
    <name type="scientific">Rhizomicrobium electricum</name>
    <dbReference type="NCBI Taxonomy" id="480070"/>
    <lineage>
        <taxon>Bacteria</taxon>
        <taxon>Pseudomonadati</taxon>
        <taxon>Pseudomonadota</taxon>
        <taxon>Alphaproteobacteria</taxon>
        <taxon>Micropepsales</taxon>
        <taxon>Micropepsaceae</taxon>
        <taxon>Rhizomicrobium</taxon>
    </lineage>
</organism>
<feature type="compositionally biased region" description="Basic and acidic residues" evidence="1">
    <location>
        <begin position="435"/>
        <end position="449"/>
    </location>
</feature>
<keyword evidence="3" id="KW-1185">Reference proteome</keyword>
<dbReference type="InterPro" id="IPR046535">
    <property type="entry name" value="DUF6600"/>
</dbReference>
<protein>
    <submittedName>
        <fullName evidence="2">Uncharacterized protein</fullName>
    </submittedName>
</protein>
<feature type="compositionally biased region" description="Basic and acidic residues" evidence="1">
    <location>
        <begin position="519"/>
        <end position="540"/>
    </location>
</feature>
<dbReference type="Proteomes" id="UP001499951">
    <property type="component" value="Unassembled WGS sequence"/>
</dbReference>
<gene>
    <name evidence="2" type="ORF">GCM10008942_11350</name>
</gene>
<feature type="compositionally biased region" description="Gly residues" evidence="1">
    <location>
        <begin position="477"/>
        <end position="490"/>
    </location>
</feature>
<sequence length="540" mass="58971">MPSKFRAALVAGAILLGAGPIVLMPQPAVAQEYVSFDYFHGQLAGYGAWLYSDRWGMVWQPDDVPPDFRPYYTDGHWVYTSDYGWMWNSDYDWGDIPFHYGRWVNDPDDGWLWIPGYTWAPSWVVWRTNNEYVGWMPMPPDPAFIDGAALSVGGGGVSISFGWNNDPYYGYRRWYGGDYDDRRFASNWVFVGYGHVADRDYGRYAVRDPGQTINIVRQTTTVVNYTVVNNYVVNKGIDVHRVEQVSHRPVAVVTARQAIRRPDLIASIAAGQRAQVAARAVAPRGQGIANSAPPPPPQVVQRLSAQPPKARAGRPPTHLFAKSEVGNPTVVASHFHGKPAAVPDTAHPAGMGGPAPAHPAPPPADAVHRADTPHKPADLPQTSHGGAPDRMMMQAPQSEINRPRSGPAMTPPENHVRPPVSRSEDEPHGAAMTPPEKRAPRPDMERPRSGPETTMAPPQSHMRPPVTHPEMEPRGPGASGYGRSPGGEPKGGPAMTARPPQGGVTPNRGPAARSAPAPRQEEAKPSRNEDKRKPDEAPPH</sequence>
<evidence type="ECO:0000313" key="3">
    <source>
        <dbReference type="Proteomes" id="UP001499951"/>
    </source>
</evidence>
<evidence type="ECO:0000313" key="2">
    <source>
        <dbReference type="EMBL" id="GAA0564713.1"/>
    </source>
</evidence>
<accession>A0ABP3PCB3</accession>
<feature type="compositionally biased region" description="Basic and acidic residues" evidence="1">
    <location>
        <begin position="366"/>
        <end position="377"/>
    </location>
</feature>
<proteinExistence type="predicted"/>
<reference evidence="3" key="1">
    <citation type="journal article" date="2019" name="Int. J. Syst. Evol. Microbiol.">
        <title>The Global Catalogue of Microorganisms (GCM) 10K type strain sequencing project: providing services to taxonomists for standard genome sequencing and annotation.</title>
        <authorList>
            <consortium name="The Broad Institute Genomics Platform"/>
            <consortium name="The Broad Institute Genome Sequencing Center for Infectious Disease"/>
            <person name="Wu L."/>
            <person name="Ma J."/>
        </authorList>
    </citation>
    <scope>NUCLEOTIDE SEQUENCE [LARGE SCALE GENOMIC DNA]</scope>
    <source>
        <strain evidence="3">JCM 15089</strain>
    </source>
</reference>
<feature type="region of interest" description="Disordered" evidence="1">
    <location>
        <begin position="286"/>
        <end position="321"/>
    </location>
</feature>
<name>A0ABP3PCB3_9PROT</name>
<dbReference type="RefSeq" id="WP_166933723.1">
    <property type="nucleotide sequence ID" value="NZ_BAAADD010000003.1"/>
</dbReference>
<dbReference type="Pfam" id="PF20245">
    <property type="entry name" value="DUF6600"/>
    <property type="match status" value="1"/>
</dbReference>
<evidence type="ECO:0000256" key="1">
    <source>
        <dbReference type="SAM" id="MobiDB-lite"/>
    </source>
</evidence>
<feature type="compositionally biased region" description="Low complexity" evidence="1">
    <location>
        <begin position="506"/>
        <end position="518"/>
    </location>
</feature>